<feature type="region of interest" description="Disordered" evidence="1">
    <location>
        <begin position="19"/>
        <end position="115"/>
    </location>
</feature>
<evidence type="ECO:0000313" key="5">
    <source>
        <dbReference type="Proteomes" id="UP001165498"/>
    </source>
</evidence>
<dbReference type="Pfam" id="PF13202">
    <property type="entry name" value="EF-hand_5"/>
    <property type="match status" value="2"/>
</dbReference>
<dbReference type="InterPro" id="IPR018247">
    <property type="entry name" value="EF_Hand_1_Ca_BS"/>
</dbReference>
<dbReference type="Proteomes" id="UP001165498">
    <property type="component" value="Unassembled WGS sequence"/>
</dbReference>
<gene>
    <name evidence="4" type="ORF">NM961_23390</name>
</gene>
<dbReference type="CDD" id="cd00051">
    <property type="entry name" value="EFh"/>
    <property type="match status" value="1"/>
</dbReference>
<feature type="compositionally biased region" description="Basic and acidic residues" evidence="1">
    <location>
        <begin position="48"/>
        <end position="60"/>
    </location>
</feature>
<feature type="domain" description="EF-hand" evidence="3">
    <location>
        <begin position="85"/>
        <end position="101"/>
    </location>
</feature>
<keyword evidence="2" id="KW-0732">Signal</keyword>
<feature type="compositionally biased region" description="Polar residues" evidence="1">
    <location>
        <begin position="61"/>
        <end position="73"/>
    </location>
</feature>
<evidence type="ECO:0000256" key="1">
    <source>
        <dbReference type="SAM" id="MobiDB-lite"/>
    </source>
</evidence>
<dbReference type="RefSeq" id="WP_255916844.1">
    <property type="nucleotide sequence ID" value="NZ_JANFQO010000043.1"/>
</dbReference>
<dbReference type="InterPro" id="IPR011992">
    <property type="entry name" value="EF-hand-dom_pair"/>
</dbReference>
<dbReference type="PROSITE" id="PS00018">
    <property type="entry name" value="EF_HAND_1"/>
    <property type="match status" value="2"/>
</dbReference>
<feature type="domain" description="EF-hand" evidence="3">
    <location>
        <begin position="58"/>
        <end position="74"/>
    </location>
</feature>
<name>A0ABT1QZD9_9GAMM</name>
<keyword evidence="5" id="KW-1185">Reference proteome</keyword>
<feature type="signal peptide" evidence="2">
    <location>
        <begin position="1"/>
        <end position="19"/>
    </location>
</feature>
<dbReference type="InterPro" id="IPR002048">
    <property type="entry name" value="EF_hand_dom"/>
</dbReference>
<evidence type="ECO:0000313" key="4">
    <source>
        <dbReference type="EMBL" id="MCQ4167663.1"/>
    </source>
</evidence>
<dbReference type="SUPFAM" id="SSF47473">
    <property type="entry name" value="EF-hand"/>
    <property type="match status" value="1"/>
</dbReference>
<evidence type="ECO:0000259" key="3">
    <source>
        <dbReference type="Pfam" id="PF13202"/>
    </source>
</evidence>
<protein>
    <submittedName>
        <fullName evidence="4">EF-hand domain-containing protein</fullName>
    </submittedName>
</protein>
<proteinExistence type="predicted"/>
<dbReference type="EMBL" id="JANFQO010000043">
    <property type="protein sequence ID" value="MCQ4167663.1"/>
    <property type="molecule type" value="Genomic_DNA"/>
</dbReference>
<accession>A0ABT1QZD9</accession>
<feature type="compositionally biased region" description="Low complexity" evidence="1">
    <location>
        <begin position="21"/>
        <end position="45"/>
    </location>
</feature>
<organism evidence="4 5">
    <name type="scientific">Tahibacter harae</name>
    <dbReference type="NCBI Taxonomy" id="2963937"/>
    <lineage>
        <taxon>Bacteria</taxon>
        <taxon>Pseudomonadati</taxon>
        <taxon>Pseudomonadota</taxon>
        <taxon>Gammaproteobacteria</taxon>
        <taxon>Lysobacterales</taxon>
        <taxon>Rhodanobacteraceae</taxon>
        <taxon>Tahibacter</taxon>
    </lineage>
</organism>
<comment type="caution">
    <text evidence="4">The sequence shown here is derived from an EMBL/GenBank/DDBJ whole genome shotgun (WGS) entry which is preliminary data.</text>
</comment>
<sequence length="115" mass="12538">MKKLLLTLSLLLCAGVVAAQTTNPNKTNTTGTNNPDKTTDTTNPPRDAQGRVDKSSKFESVDTNSDGSLSQSEFDAAQLHNAKLAQIDKNGDGRISRDEWNSHESNQHSNPTDRR</sequence>
<dbReference type="Gene3D" id="1.10.238.10">
    <property type="entry name" value="EF-hand"/>
    <property type="match status" value="1"/>
</dbReference>
<feature type="chain" id="PRO_5045366802" evidence="2">
    <location>
        <begin position="20"/>
        <end position="115"/>
    </location>
</feature>
<evidence type="ECO:0000256" key="2">
    <source>
        <dbReference type="SAM" id="SignalP"/>
    </source>
</evidence>
<feature type="compositionally biased region" description="Basic and acidic residues" evidence="1">
    <location>
        <begin position="89"/>
        <end position="115"/>
    </location>
</feature>
<reference evidence="4" key="1">
    <citation type="submission" date="2022-07" db="EMBL/GenBank/DDBJ databases">
        <title>Tahibacter sp., a new gammaproteobacterium isolated from the silt sample collected at pig farm.</title>
        <authorList>
            <person name="Chen H."/>
        </authorList>
    </citation>
    <scope>NUCLEOTIDE SEQUENCE</scope>
    <source>
        <strain evidence="4">P2K</strain>
    </source>
</reference>